<evidence type="ECO:0000313" key="10">
    <source>
        <dbReference type="Proteomes" id="UP000178943"/>
    </source>
</evidence>
<evidence type="ECO:0000256" key="6">
    <source>
        <dbReference type="RuleBase" id="RU003930"/>
    </source>
</evidence>
<sequence>MYQEVIVPQLMEKYGYKNKMAVPKLEKVVINMGLGEAVKNIKVIDIGIDELGLITGQRASLRRATKAISAFKIRRGMPIGIAVTLRGAMMYEFLDRFINVVLPRLRDFRGLSPNSFDGRGNYTMGITDQLIFPEIDYNKVDKLRGMNLTVVTTAKDNMQARELLKLIGFPFRES</sequence>
<comment type="subunit">
    <text evidence="5">Part of the 50S ribosomal subunit; part of the 5S rRNA/L5/L18/L25 subcomplex. Contacts the 5S rRNA and the P site tRNA. Forms a bridge to the 30S subunit in the 70S ribosome.</text>
</comment>
<keyword evidence="5" id="KW-0694">RNA-binding</keyword>
<evidence type="ECO:0000259" key="8">
    <source>
        <dbReference type="Pfam" id="PF00673"/>
    </source>
</evidence>
<comment type="caution">
    <text evidence="9">The sequence shown here is derived from an EMBL/GenBank/DDBJ whole genome shotgun (WGS) entry which is preliminary data.</text>
</comment>
<comment type="similarity">
    <text evidence="1 5 6">Belongs to the universal ribosomal protein uL5 family.</text>
</comment>
<dbReference type="AlphaFoldDB" id="A0A1F5VEB0"/>
<dbReference type="GO" id="GO:0006412">
    <property type="term" value="P:translation"/>
    <property type="evidence" value="ECO:0007669"/>
    <property type="project" value="UniProtKB-UniRule"/>
</dbReference>
<dbReference type="GO" id="GO:0000049">
    <property type="term" value="F:tRNA binding"/>
    <property type="evidence" value="ECO:0007669"/>
    <property type="project" value="UniProtKB-UniRule"/>
</dbReference>
<dbReference type="GO" id="GO:0005840">
    <property type="term" value="C:ribosome"/>
    <property type="evidence" value="ECO:0007669"/>
    <property type="project" value="UniProtKB-KW"/>
</dbReference>
<evidence type="ECO:0000256" key="1">
    <source>
        <dbReference type="ARBA" id="ARBA00008553"/>
    </source>
</evidence>
<dbReference type="InterPro" id="IPR031310">
    <property type="entry name" value="Ribosomal_uL5_N"/>
</dbReference>
<protein>
    <recommendedName>
        <fullName evidence="4 5">Large ribosomal subunit protein uL5</fullName>
    </recommendedName>
</protein>
<keyword evidence="3 5" id="KW-0687">Ribonucleoprotein</keyword>
<evidence type="ECO:0000259" key="7">
    <source>
        <dbReference type="Pfam" id="PF00281"/>
    </source>
</evidence>
<feature type="domain" description="Large ribosomal subunit protein uL5 N-terminal" evidence="7">
    <location>
        <begin position="18"/>
        <end position="74"/>
    </location>
</feature>
<dbReference type="Pfam" id="PF00673">
    <property type="entry name" value="Ribosomal_L5_C"/>
    <property type="match status" value="1"/>
</dbReference>
<dbReference type="InterPro" id="IPR031309">
    <property type="entry name" value="Ribosomal_uL5_C"/>
</dbReference>
<keyword evidence="5" id="KW-0699">rRNA-binding</keyword>
<dbReference type="PANTHER" id="PTHR11994">
    <property type="entry name" value="60S RIBOSOMAL PROTEIN L11-RELATED"/>
    <property type="match status" value="1"/>
</dbReference>
<evidence type="ECO:0000256" key="2">
    <source>
        <dbReference type="ARBA" id="ARBA00022980"/>
    </source>
</evidence>
<evidence type="ECO:0000256" key="5">
    <source>
        <dbReference type="HAMAP-Rule" id="MF_01333"/>
    </source>
</evidence>
<dbReference type="FunFam" id="3.30.1440.10:FF:000001">
    <property type="entry name" value="50S ribosomal protein L5"/>
    <property type="match status" value="1"/>
</dbReference>
<dbReference type="InterPro" id="IPR022803">
    <property type="entry name" value="Ribosomal_uL5_dom_sf"/>
</dbReference>
<gene>
    <name evidence="5" type="primary">rplE</name>
    <name evidence="9" type="ORF">A2Y62_03075</name>
</gene>
<dbReference type="SUPFAM" id="SSF55282">
    <property type="entry name" value="RL5-like"/>
    <property type="match status" value="1"/>
</dbReference>
<dbReference type="InterPro" id="IPR020930">
    <property type="entry name" value="Ribosomal_uL5_bac-type"/>
</dbReference>
<dbReference type="Proteomes" id="UP000178943">
    <property type="component" value="Unassembled WGS sequence"/>
</dbReference>
<proteinExistence type="inferred from homology"/>
<reference evidence="9 10" key="1">
    <citation type="journal article" date="2016" name="Nat. Commun.">
        <title>Thousands of microbial genomes shed light on interconnected biogeochemical processes in an aquifer system.</title>
        <authorList>
            <person name="Anantharaman K."/>
            <person name="Brown C.T."/>
            <person name="Hug L.A."/>
            <person name="Sharon I."/>
            <person name="Castelle C.J."/>
            <person name="Probst A.J."/>
            <person name="Thomas B.C."/>
            <person name="Singh A."/>
            <person name="Wilkins M.J."/>
            <person name="Karaoz U."/>
            <person name="Brodie E.L."/>
            <person name="Williams K.H."/>
            <person name="Hubbard S.S."/>
            <person name="Banfield J.F."/>
        </authorList>
    </citation>
    <scope>NUCLEOTIDE SEQUENCE [LARGE SCALE GENOMIC DNA]</scope>
</reference>
<dbReference type="GO" id="GO:0019843">
    <property type="term" value="F:rRNA binding"/>
    <property type="evidence" value="ECO:0007669"/>
    <property type="project" value="UniProtKB-UniRule"/>
</dbReference>
<keyword evidence="5" id="KW-0820">tRNA-binding</keyword>
<dbReference type="Pfam" id="PF00281">
    <property type="entry name" value="Ribosomal_L5"/>
    <property type="match status" value="1"/>
</dbReference>
<dbReference type="NCBIfam" id="NF000585">
    <property type="entry name" value="PRK00010.1"/>
    <property type="match status" value="1"/>
</dbReference>
<evidence type="ECO:0000313" key="9">
    <source>
        <dbReference type="EMBL" id="OGF61680.1"/>
    </source>
</evidence>
<dbReference type="EMBL" id="MFGW01000189">
    <property type="protein sequence ID" value="OGF61680.1"/>
    <property type="molecule type" value="Genomic_DNA"/>
</dbReference>
<dbReference type="PIRSF" id="PIRSF002161">
    <property type="entry name" value="Ribosomal_L5"/>
    <property type="match status" value="1"/>
</dbReference>
<name>A0A1F5VEB0_9BACT</name>
<dbReference type="HAMAP" id="MF_01333_B">
    <property type="entry name" value="Ribosomal_uL5_B"/>
    <property type="match status" value="1"/>
</dbReference>
<evidence type="ECO:0000256" key="3">
    <source>
        <dbReference type="ARBA" id="ARBA00023274"/>
    </source>
</evidence>
<comment type="function">
    <text evidence="5">This is 1 of the proteins that bind and probably mediate the attachment of the 5S RNA into the large ribosomal subunit, where it forms part of the central protuberance. In the 70S ribosome it contacts protein S13 of the 30S subunit (bridge B1b), connecting the 2 subunits; this bridge is implicated in subunit movement. Contacts the P site tRNA; the 5S rRNA and some of its associated proteins might help stabilize positioning of ribosome-bound tRNAs.</text>
</comment>
<accession>A0A1F5VEB0</accession>
<keyword evidence="2 5" id="KW-0689">Ribosomal protein</keyword>
<organism evidence="9 10">
    <name type="scientific">Candidatus Fischerbacteria bacterium RBG_13_37_8</name>
    <dbReference type="NCBI Taxonomy" id="1817863"/>
    <lineage>
        <taxon>Bacteria</taxon>
        <taxon>Candidatus Fischeribacteriota</taxon>
    </lineage>
</organism>
<dbReference type="GO" id="GO:0003735">
    <property type="term" value="F:structural constituent of ribosome"/>
    <property type="evidence" value="ECO:0007669"/>
    <property type="project" value="InterPro"/>
</dbReference>
<evidence type="ECO:0000256" key="4">
    <source>
        <dbReference type="ARBA" id="ARBA00035245"/>
    </source>
</evidence>
<dbReference type="STRING" id="1817863.A2Y62_03075"/>
<dbReference type="Gene3D" id="3.30.1440.10">
    <property type="match status" value="1"/>
</dbReference>
<dbReference type="InterPro" id="IPR002132">
    <property type="entry name" value="Ribosomal_uL5"/>
</dbReference>
<feature type="domain" description="Large ribosomal subunit protein uL5 C-terminal" evidence="8">
    <location>
        <begin position="78"/>
        <end position="171"/>
    </location>
</feature>
<dbReference type="GO" id="GO:1990904">
    <property type="term" value="C:ribonucleoprotein complex"/>
    <property type="evidence" value="ECO:0007669"/>
    <property type="project" value="UniProtKB-KW"/>
</dbReference>